<reference evidence="4" key="1">
    <citation type="journal article" date="2019" name="Int. J. Syst. Evol. Microbiol.">
        <title>The Global Catalogue of Microorganisms (GCM) 10K type strain sequencing project: providing services to taxonomists for standard genome sequencing and annotation.</title>
        <authorList>
            <consortium name="The Broad Institute Genomics Platform"/>
            <consortium name="The Broad Institute Genome Sequencing Center for Infectious Disease"/>
            <person name="Wu L."/>
            <person name="Ma J."/>
        </authorList>
    </citation>
    <scope>NUCLEOTIDE SEQUENCE [LARGE SCALE GENOMIC DNA]</scope>
    <source>
        <strain evidence="4">JCM 17388</strain>
    </source>
</reference>
<keyword evidence="4" id="KW-1185">Reference proteome</keyword>
<comment type="caution">
    <text evidence="3">The sequence shown here is derived from an EMBL/GenBank/DDBJ whole genome shotgun (WGS) entry which is preliminary data.</text>
</comment>
<organism evidence="3 4">
    <name type="scientific">Streptosporangium oxazolinicum</name>
    <dbReference type="NCBI Taxonomy" id="909287"/>
    <lineage>
        <taxon>Bacteria</taxon>
        <taxon>Bacillati</taxon>
        <taxon>Actinomycetota</taxon>
        <taxon>Actinomycetes</taxon>
        <taxon>Streptosporangiales</taxon>
        <taxon>Streptosporangiaceae</taxon>
        <taxon>Streptosporangium</taxon>
    </lineage>
</organism>
<evidence type="ECO:0000259" key="2">
    <source>
        <dbReference type="Pfam" id="PF03413"/>
    </source>
</evidence>
<proteinExistence type="predicted"/>
<feature type="region of interest" description="Disordered" evidence="1">
    <location>
        <begin position="136"/>
        <end position="169"/>
    </location>
</feature>
<dbReference type="Pfam" id="PF03413">
    <property type="entry name" value="PepSY"/>
    <property type="match status" value="1"/>
</dbReference>
<evidence type="ECO:0000256" key="1">
    <source>
        <dbReference type="SAM" id="MobiDB-lite"/>
    </source>
</evidence>
<dbReference type="Gene3D" id="3.10.450.40">
    <property type="match status" value="1"/>
</dbReference>
<feature type="compositionally biased region" description="Low complexity" evidence="1">
    <location>
        <begin position="40"/>
        <end position="78"/>
    </location>
</feature>
<evidence type="ECO:0000313" key="4">
    <source>
        <dbReference type="Proteomes" id="UP001501251"/>
    </source>
</evidence>
<evidence type="ECO:0000313" key="3">
    <source>
        <dbReference type="EMBL" id="GAA4187441.1"/>
    </source>
</evidence>
<accession>A0ABP8APL1</accession>
<feature type="region of interest" description="Disordered" evidence="1">
    <location>
        <begin position="40"/>
        <end position="79"/>
    </location>
</feature>
<gene>
    <name evidence="3" type="ORF">GCM10022252_20980</name>
</gene>
<protein>
    <recommendedName>
        <fullName evidence="2">PepSY domain-containing protein</fullName>
    </recommendedName>
</protein>
<dbReference type="EMBL" id="BAABAQ010000003">
    <property type="protein sequence ID" value="GAA4187441.1"/>
    <property type="molecule type" value="Genomic_DNA"/>
</dbReference>
<dbReference type="InterPro" id="IPR025711">
    <property type="entry name" value="PepSY"/>
</dbReference>
<name>A0ABP8APL1_9ACTN</name>
<dbReference type="Proteomes" id="UP001501251">
    <property type="component" value="Unassembled WGS sequence"/>
</dbReference>
<feature type="domain" description="PepSY" evidence="2">
    <location>
        <begin position="85"/>
        <end position="140"/>
    </location>
</feature>
<feature type="compositionally biased region" description="Acidic residues" evidence="1">
    <location>
        <begin position="154"/>
        <end position="169"/>
    </location>
</feature>
<sequence length="169" mass="17242">MPQRAANGDPGKLWDMRNTTKLTIAAAGLLAVVSGGGAVAFAGTATPTPAPSGTATTPAPVNETPGTGTAPATPAPGEAEAKVKRDAAIKIAQDKVPGAKLVKAEFDGDDTPTSWEVELLQGDVEHEFEIDATTGAILEQDQETETAAERAADAADDANDTDDDDQDDD</sequence>